<dbReference type="SMART" id="SM00387">
    <property type="entry name" value="HATPase_c"/>
    <property type="match status" value="1"/>
</dbReference>
<feature type="region of interest" description="Disordered" evidence="7">
    <location>
        <begin position="540"/>
        <end position="569"/>
    </location>
</feature>
<dbReference type="EMBL" id="CP026309">
    <property type="protein sequence ID" value="AUV82083.1"/>
    <property type="molecule type" value="Genomic_DNA"/>
</dbReference>
<feature type="region of interest" description="Disordered" evidence="7">
    <location>
        <begin position="109"/>
        <end position="129"/>
    </location>
</feature>
<evidence type="ECO:0000256" key="6">
    <source>
        <dbReference type="ARBA" id="ARBA00023012"/>
    </source>
</evidence>
<dbReference type="RefSeq" id="WP_103425772.1">
    <property type="nucleotide sequence ID" value="NZ_CP026309.1"/>
</dbReference>
<dbReference type="SMART" id="SM00065">
    <property type="entry name" value="GAF"/>
    <property type="match status" value="1"/>
</dbReference>
<dbReference type="PRINTS" id="PR00344">
    <property type="entry name" value="BCTRLSENSOR"/>
</dbReference>
<dbReference type="InterPro" id="IPR003661">
    <property type="entry name" value="HisK_dim/P_dom"/>
</dbReference>
<evidence type="ECO:0000256" key="1">
    <source>
        <dbReference type="ARBA" id="ARBA00000085"/>
    </source>
</evidence>
<dbReference type="InterPro" id="IPR003018">
    <property type="entry name" value="GAF"/>
</dbReference>
<dbReference type="SUPFAM" id="SSF55874">
    <property type="entry name" value="ATPase domain of HSP90 chaperone/DNA topoisomerase II/histidine kinase"/>
    <property type="match status" value="1"/>
</dbReference>
<dbReference type="OrthoDB" id="8127at2157"/>
<accession>A0A2I8VJH1</accession>
<dbReference type="InterPro" id="IPR003594">
    <property type="entry name" value="HATPase_dom"/>
</dbReference>
<evidence type="ECO:0000256" key="7">
    <source>
        <dbReference type="SAM" id="MobiDB-lite"/>
    </source>
</evidence>
<dbReference type="InterPro" id="IPR050736">
    <property type="entry name" value="Sensor_HK_Regulatory"/>
</dbReference>
<dbReference type="InterPro" id="IPR011006">
    <property type="entry name" value="CheY-like_superfamily"/>
</dbReference>
<comment type="catalytic activity">
    <reaction evidence="1">
        <text>ATP + protein L-histidine = ADP + protein N-phospho-L-histidine.</text>
        <dbReference type="EC" id="2.7.13.3"/>
    </reaction>
</comment>
<dbReference type="Gene3D" id="3.30.450.40">
    <property type="match status" value="1"/>
</dbReference>
<feature type="compositionally biased region" description="Basic and acidic residues" evidence="7">
    <location>
        <begin position="555"/>
        <end position="569"/>
    </location>
</feature>
<dbReference type="Gene3D" id="3.40.50.2300">
    <property type="match status" value="1"/>
</dbReference>
<dbReference type="SMART" id="SM00388">
    <property type="entry name" value="HisKA"/>
    <property type="match status" value="1"/>
</dbReference>
<evidence type="ECO:0000313" key="9">
    <source>
        <dbReference type="EMBL" id="AUV82083.1"/>
    </source>
</evidence>
<proteinExistence type="predicted"/>
<dbReference type="PANTHER" id="PTHR43711">
    <property type="entry name" value="TWO-COMPONENT HISTIDINE KINASE"/>
    <property type="match status" value="1"/>
</dbReference>
<evidence type="ECO:0000256" key="5">
    <source>
        <dbReference type="ARBA" id="ARBA00022777"/>
    </source>
</evidence>
<keyword evidence="3" id="KW-0597">Phosphoprotein</keyword>
<keyword evidence="10" id="KW-1185">Reference proteome</keyword>
<reference evidence="9 10" key="1">
    <citation type="submission" date="2018-01" db="EMBL/GenBank/DDBJ databases">
        <title>Complete genome sequence of Salinigranum rubrum GX10T, an extremely halophilic archaeon isolated from a marine solar saltern.</title>
        <authorList>
            <person name="Han S."/>
        </authorList>
    </citation>
    <scope>NUCLEOTIDE SEQUENCE [LARGE SCALE GENOMIC DNA]</scope>
    <source>
        <strain evidence="9 10">GX10</strain>
    </source>
</reference>
<dbReference type="SUPFAM" id="SSF55781">
    <property type="entry name" value="GAF domain-like"/>
    <property type="match status" value="1"/>
</dbReference>
<sequence length="569" mass="60925">MDAVGQRLVVLSVGTDALGASLTAPLERAGADVRNVDAASAALGSLVTNRSEVDCVVVDDPPDMAVLDFVEAVSSEWSALPLVVLAGNDAEVSPHDAFRVGATEYVRTSSCPRSRSSTASSSSSGGAVDPASRVVSAVWRSYTNGETPQNGTPSGTDGVDRQYLVEFQNVVLDASASLMSAERDEIATKVRWTLQSVGEFTGVDRCYVFGTDGADPLRLSHEWSRDGVAPPRADVVERHGFDSPLVDRLDRFENVHVPDTADLPNRPLARALFTERGTAVVVPLVSNWQFRGFVGFETTDGAREWSETEISVLRTVADTIAHTLERRRREEALQRQNERLDTFAAAVSHDLRNPLSVVAGFVDLAQETDDVSHLDRAAAAVDRMEALITDVLALAREGRTVGEATTVRLGSVVEEAWLAVETGDATLAYSTDDLGTVSADRTRLLTVFENLFRNSAEHGSTSNRPRGGDSTEHAGSEVRVGRLETGGFYVEDDGPGIPPDDRETVFEEGYSTDSDGSGLGLAIVSNVVHAHGWEIDVATGTSGGARFEVSTADPTPERRPPRSDAECPD</sequence>
<dbReference type="Proteomes" id="UP000236584">
    <property type="component" value="Chromosome"/>
</dbReference>
<feature type="region of interest" description="Disordered" evidence="7">
    <location>
        <begin position="456"/>
        <end position="481"/>
    </location>
</feature>
<dbReference type="SUPFAM" id="SSF47384">
    <property type="entry name" value="Homodimeric domain of signal transducing histidine kinase"/>
    <property type="match status" value="1"/>
</dbReference>
<dbReference type="InterPro" id="IPR004358">
    <property type="entry name" value="Sig_transdc_His_kin-like_C"/>
</dbReference>
<gene>
    <name evidence="9" type="ORF">C2R22_10845</name>
</gene>
<dbReference type="InterPro" id="IPR005467">
    <property type="entry name" value="His_kinase_dom"/>
</dbReference>
<name>A0A2I8VJH1_9EURY</name>
<dbReference type="PANTHER" id="PTHR43711:SF1">
    <property type="entry name" value="HISTIDINE KINASE 1"/>
    <property type="match status" value="1"/>
</dbReference>
<dbReference type="CDD" id="cd00075">
    <property type="entry name" value="HATPase"/>
    <property type="match status" value="1"/>
</dbReference>
<evidence type="ECO:0000259" key="8">
    <source>
        <dbReference type="PROSITE" id="PS50109"/>
    </source>
</evidence>
<dbReference type="Pfam" id="PF02518">
    <property type="entry name" value="HATPase_c"/>
    <property type="match status" value="1"/>
</dbReference>
<keyword evidence="5 9" id="KW-0418">Kinase</keyword>
<dbReference type="SUPFAM" id="SSF52172">
    <property type="entry name" value="CheY-like"/>
    <property type="match status" value="1"/>
</dbReference>
<evidence type="ECO:0000313" key="10">
    <source>
        <dbReference type="Proteomes" id="UP000236584"/>
    </source>
</evidence>
<dbReference type="GO" id="GO:0000155">
    <property type="term" value="F:phosphorelay sensor kinase activity"/>
    <property type="evidence" value="ECO:0007669"/>
    <property type="project" value="InterPro"/>
</dbReference>
<keyword evidence="6" id="KW-0902">Two-component regulatory system</keyword>
<keyword evidence="4" id="KW-0808">Transferase</keyword>
<dbReference type="GeneID" id="35592594"/>
<organism evidence="9 10">
    <name type="scientific">Salinigranum rubrum</name>
    <dbReference type="NCBI Taxonomy" id="755307"/>
    <lineage>
        <taxon>Archaea</taxon>
        <taxon>Methanobacteriati</taxon>
        <taxon>Methanobacteriota</taxon>
        <taxon>Stenosarchaea group</taxon>
        <taxon>Halobacteria</taxon>
        <taxon>Halobacteriales</taxon>
        <taxon>Haloferacaceae</taxon>
        <taxon>Salinigranum</taxon>
    </lineage>
</organism>
<dbReference type="Gene3D" id="1.10.287.130">
    <property type="match status" value="1"/>
</dbReference>
<evidence type="ECO:0000256" key="4">
    <source>
        <dbReference type="ARBA" id="ARBA00022679"/>
    </source>
</evidence>
<dbReference type="Gene3D" id="3.30.565.10">
    <property type="entry name" value="Histidine kinase-like ATPase, C-terminal domain"/>
    <property type="match status" value="1"/>
</dbReference>
<dbReference type="CDD" id="cd00082">
    <property type="entry name" value="HisKA"/>
    <property type="match status" value="1"/>
</dbReference>
<evidence type="ECO:0000256" key="3">
    <source>
        <dbReference type="ARBA" id="ARBA00022553"/>
    </source>
</evidence>
<feature type="domain" description="Histidine kinase" evidence="8">
    <location>
        <begin position="346"/>
        <end position="555"/>
    </location>
</feature>
<dbReference type="EC" id="2.7.13.3" evidence="2"/>
<dbReference type="Pfam" id="PF01590">
    <property type="entry name" value="GAF"/>
    <property type="match status" value="1"/>
</dbReference>
<dbReference type="KEGG" id="srub:C2R22_10845"/>
<feature type="compositionally biased region" description="Basic and acidic residues" evidence="7">
    <location>
        <begin position="466"/>
        <end position="481"/>
    </location>
</feature>
<dbReference type="PROSITE" id="PS50109">
    <property type="entry name" value="HIS_KIN"/>
    <property type="match status" value="1"/>
</dbReference>
<evidence type="ECO:0000256" key="2">
    <source>
        <dbReference type="ARBA" id="ARBA00012438"/>
    </source>
</evidence>
<dbReference type="InterPro" id="IPR029016">
    <property type="entry name" value="GAF-like_dom_sf"/>
</dbReference>
<dbReference type="AlphaFoldDB" id="A0A2I8VJH1"/>
<dbReference type="InterPro" id="IPR036097">
    <property type="entry name" value="HisK_dim/P_sf"/>
</dbReference>
<protein>
    <recommendedName>
        <fullName evidence="2">histidine kinase</fullName>
        <ecNumber evidence="2">2.7.13.3</ecNumber>
    </recommendedName>
</protein>
<dbReference type="InterPro" id="IPR036890">
    <property type="entry name" value="HATPase_C_sf"/>
</dbReference>
<dbReference type="Pfam" id="PF00512">
    <property type="entry name" value="HisKA"/>
    <property type="match status" value="1"/>
</dbReference>